<dbReference type="InterPro" id="IPR006423">
    <property type="entry name" value="Lipo_e_P4"/>
</dbReference>
<gene>
    <name evidence="3" type="ORF">EAH84_10680</name>
</gene>
<protein>
    <submittedName>
        <fullName evidence="3">Acid phosphatase</fullName>
    </submittedName>
</protein>
<evidence type="ECO:0000256" key="2">
    <source>
        <dbReference type="SAM" id="MobiDB-lite"/>
    </source>
</evidence>
<dbReference type="GO" id="GO:0009279">
    <property type="term" value="C:cell outer membrane"/>
    <property type="evidence" value="ECO:0007669"/>
    <property type="project" value="InterPro"/>
</dbReference>
<dbReference type="OrthoDB" id="193314at2"/>
<feature type="region of interest" description="Disordered" evidence="2">
    <location>
        <begin position="251"/>
        <end position="270"/>
    </location>
</feature>
<accession>A0A502CHE0</accession>
<dbReference type="Proteomes" id="UP000318413">
    <property type="component" value="Unassembled WGS sequence"/>
</dbReference>
<dbReference type="AlphaFoldDB" id="A0A502CHE0"/>
<keyword evidence="4" id="KW-1185">Reference proteome</keyword>
<name>A0A502CHE0_9SPHN</name>
<reference evidence="3 4" key="1">
    <citation type="journal article" date="2019" name="Environ. Microbiol.">
        <title>Species interactions and distinct microbial communities in high Arctic permafrost affected cryosols are associated with the CH4 and CO2 gas fluxes.</title>
        <authorList>
            <person name="Altshuler I."/>
            <person name="Hamel J."/>
            <person name="Turney S."/>
            <person name="Magnuson E."/>
            <person name="Levesque R."/>
            <person name="Greer C."/>
            <person name="Whyte L.G."/>
        </authorList>
    </citation>
    <scope>NUCLEOTIDE SEQUENCE [LARGE SCALE GENOMIC DNA]</scope>
    <source>
        <strain evidence="3 4">S5.1</strain>
    </source>
</reference>
<comment type="caution">
    <text evidence="3">The sequence shown here is derived from an EMBL/GenBank/DDBJ whole genome shotgun (WGS) entry which is preliminary data.</text>
</comment>
<organism evidence="3 4">
    <name type="scientific">Sphingomonas oligophenolica</name>
    <dbReference type="NCBI Taxonomy" id="301154"/>
    <lineage>
        <taxon>Bacteria</taxon>
        <taxon>Pseudomonadati</taxon>
        <taxon>Pseudomonadota</taxon>
        <taxon>Alphaproteobacteria</taxon>
        <taxon>Sphingomonadales</taxon>
        <taxon>Sphingomonadaceae</taxon>
        <taxon>Sphingomonas</taxon>
    </lineage>
</organism>
<evidence type="ECO:0000256" key="1">
    <source>
        <dbReference type="ARBA" id="ARBA00022729"/>
    </source>
</evidence>
<keyword evidence="1" id="KW-0732">Signal</keyword>
<dbReference type="PANTHER" id="PTHR31284:SF10">
    <property type="entry name" value="ACID PHOSPHATASE-LIKE PROTEIN"/>
    <property type="match status" value="1"/>
</dbReference>
<dbReference type="EMBL" id="RCZK01000007">
    <property type="protein sequence ID" value="TPG12223.1"/>
    <property type="molecule type" value="Genomic_DNA"/>
</dbReference>
<dbReference type="PANTHER" id="PTHR31284">
    <property type="entry name" value="ACID PHOSPHATASE-LIKE PROTEIN"/>
    <property type="match status" value="1"/>
</dbReference>
<evidence type="ECO:0000313" key="4">
    <source>
        <dbReference type="Proteomes" id="UP000318413"/>
    </source>
</evidence>
<dbReference type="Pfam" id="PF03767">
    <property type="entry name" value="Acid_phosphat_B"/>
    <property type="match status" value="1"/>
</dbReference>
<evidence type="ECO:0000313" key="3">
    <source>
        <dbReference type="EMBL" id="TPG12223.1"/>
    </source>
</evidence>
<dbReference type="InterPro" id="IPR036412">
    <property type="entry name" value="HAD-like_sf"/>
</dbReference>
<dbReference type="SFLD" id="SFLDG01125">
    <property type="entry name" value="C1.1:_Acid_Phosphatase_Like"/>
    <property type="match status" value="1"/>
</dbReference>
<dbReference type="SFLD" id="SFLDS00003">
    <property type="entry name" value="Haloacid_Dehalogenase"/>
    <property type="match status" value="1"/>
</dbReference>
<proteinExistence type="predicted"/>
<dbReference type="SUPFAM" id="SSF56784">
    <property type="entry name" value="HAD-like"/>
    <property type="match status" value="1"/>
</dbReference>
<dbReference type="Gene3D" id="3.40.50.1000">
    <property type="entry name" value="HAD superfamily/HAD-like"/>
    <property type="match status" value="1"/>
</dbReference>
<dbReference type="InterPro" id="IPR005519">
    <property type="entry name" value="Acid_phosphat_B-like"/>
</dbReference>
<dbReference type="InterPro" id="IPR023214">
    <property type="entry name" value="HAD_sf"/>
</dbReference>
<sequence length="270" mass="28351">MQFLYGSGEAAALSYQAFFGLANYIISMASDRAVGHDLRSVVMSPGSTLDAPIFEPCGDKPLAVVLDIDETAVLNLGFEADAASGVPYDQARWDAWERTGGGDVTAVPGALDMVKAAKAENVAVVFNSNRSTVNADKTAAMLAGLGFAPVVHGDTLWLQGDAASTGSGKDARRWAIAKKYCVIAMAGDQLGDFTDLFNASAQAFEARRASVGGRYTSVLWGHGWFILPNPVYGSALKGAMGEVFPLDKRWTPPAAGSPATTAPAPEIKEK</sequence>